<dbReference type="SUPFAM" id="SSF47986">
    <property type="entry name" value="DEATH domain"/>
    <property type="match status" value="1"/>
</dbReference>
<accession>A0A915EU92</accession>
<dbReference type="InterPro" id="IPR011029">
    <property type="entry name" value="DEATH-like_dom_sf"/>
</dbReference>
<evidence type="ECO:0000313" key="2">
    <source>
        <dbReference type="WBParaSite" id="jg9341"/>
    </source>
</evidence>
<reference evidence="2" key="1">
    <citation type="submission" date="2022-11" db="UniProtKB">
        <authorList>
            <consortium name="WormBaseParasite"/>
        </authorList>
    </citation>
    <scope>IDENTIFICATION</scope>
</reference>
<evidence type="ECO:0000313" key="1">
    <source>
        <dbReference type="Proteomes" id="UP000887574"/>
    </source>
</evidence>
<organism evidence="1 2">
    <name type="scientific">Ditylenchus dipsaci</name>
    <dbReference type="NCBI Taxonomy" id="166011"/>
    <lineage>
        <taxon>Eukaryota</taxon>
        <taxon>Metazoa</taxon>
        <taxon>Ecdysozoa</taxon>
        <taxon>Nematoda</taxon>
        <taxon>Chromadorea</taxon>
        <taxon>Rhabditida</taxon>
        <taxon>Tylenchina</taxon>
        <taxon>Tylenchomorpha</taxon>
        <taxon>Sphaerularioidea</taxon>
        <taxon>Anguinidae</taxon>
        <taxon>Anguininae</taxon>
        <taxon>Ditylenchus</taxon>
    </lineage>
</organism>
<sequence length="368" mass="41761">MLDQDDEDEDSLTVTIALESAVHDFQPYSANLPEKLPCSPTPFDNDHENESPLLTTSSGKVLRKDFRLLRPPTKPTQVCPVVAPNILIKHLSAETRKILESMLNPCVEGRLKNWEYVCASLGVSIDEISDMRRKNNPTAQVLKDFKDVSVNRFLEIFCDMRRVDLLYMIRSSVLNLQKHDILPDKSYLNDSGLLFDSTYSMDSTKSTVPAEQCQPSTSTSSSAKTKELRAYYRMLLKNLNNSCLSGFSLLDIEKCVDEQNLNNAIHEIYDKANQILLVFSADYSRTIDHGLTSSDSSQIVPTIVKIKQMVHSYTNSEYIKNGMKNKRFRIVLFEGTDSRLIPNGWPSNTIVYDFPSNFSDLCDRLFAE</sequence>
<protein>
    <submittedName>
        <fullName evidence="2">MyD88</fullName>
    </submittedName>
</protein>
<dbReference type="Gene3D" id="1.10.533.10">
    <property type="entry name" value="Death Domain, Fas"/>
    <property type="match status" value="1"/>
</dbReference>
<dbReference type="Proteomes" id="UP000887574">
    <property type="component" value="Unplaced"/>
</dbReference>
<proteinExistence type="predicted"/>
<dbReference type="AlphaFoldDB" id="A0A915EU92"/>
<keyword evidence="1" id="KW-1185">Reference proteome</keyword>
<dbReference type="WBParaSite" id="jg9341">
    <property type="protein sequence ID" value="jg9341"/>
    <property type="gene ID" value="jg9341"/>
</dbReference>
<name>A0A915EU92_9BILA</name>